<name>A0ACA9MLB5_9GLOM</name>
<dbReference type="EMBL" id="CAJVQC010009037">
    <property type="protein sequence ID" value="CAG8599616.1"/>
    <property type="molecule type" value="Genomic_DNA"/>
</dbReference>
<protein>
    <submittedName>
        <fullName evidence="1">10846_t:CDS:1</fullName>
    </submittedName>
</protein>
<reference evidence="1" key="1">
    <citation type="submission" date="2021-06" db="EMBL/GenBank/DDBJ databases">
        <authorList>
            <person name="Kallberg Y."/>
            <person name="Tangrot J."/>
            <person name="Rosling A."/>
        </authorList>
    </citation>
    <scope>NUCLEOTIDE SEQUENCE</scope>
    <source>
        <strain evidence="1">MA461A</strain>
    </source>
</reference>
<feature type="non-terminal residue" evidence="1">
    <location>
        <position position="188"/>
    </location>
</feature>
<evidence type="ECO:0000313" key="2">
    <source>
        <dbReference type="Proteomes" id="UP000789920"/>
    </source>
</evidence>
<organism evidence="1 2">
    <name type="scientific">Racocetra persica</name>
    <dbReference type="NCBI Taxonomy" id="160502"/>
    <lineage>
        <taxon>Eukaryota</taxon>
        <taxon>Fungi</taxon>
        <taxon>Fungi incertae sedis</taxon>
        <taxon>Mucoromycota</taxon>
        <taxon>Glomeromycotina</taxon>
        <taxon>Glomeromycetes</taxon>
        <taxon>Diversisporales</taxon>
        <taxon>Gigasporaceae</taxon>
        <taxon>Racocetra</taxon>
    </lineage>
</organism>
<keyword evidence="2" id="KW-1185">Reference proteome</keyword>
<gene>
    <name evidence="1" type="ORF">RPERSI_LOCUS5864</name>
</gene>
<proteinExistence type="predicted"/>
<evidence type="ECO:0000313" key="1">
    <source>
        <dbReference type="EMBL" id="CAG8599616.1"/>
    </source>
</evidence>
<comment type="caution">
    <text evidence="1">The sequence shown here is derived from an EMBL/GenBank/DDBJ whole genome shotgun (WGS) entry which is preliminary data.</text>
</comment>
<accession>A0ACA9MLB5</accession>
<sequence>MQKESREAVNGEATPAQKNGENSLENDLVPVVLIQNTEFLAELSAHIEKSTQNLENTSNSSYKTNNEEKNNNENNHVSDTDHVIKSLQNKITKESSTETLMNTDEETGFSQEDTQITESESNSSLEQTSIVEENLLENSMEAEDELLTTKADIQALAIMDQNTEQAETNPMDNISVVQKIPEEIAFTL</sequence>
<dbReference type="Proteomes" id="UP000789920">
    <property type="component" value="Unassembled WGS sequence"/>
</dbReference>